<proteinExistence type="predicted"/>
<keyword evidence="2" id="KW-1185">Reference proteome</keyword>
<gene>
    <name evidence="1" type="ORF">AB7P39_04775</name>
</gene>
<evidence type="ECO:0000313" key="1">
    <source>
        <dbReference type="EMBL" id="MFB8892157.1"/>
    </source>
</evidence>
<comment type="caution">
    <text evidence="1">The sequence shown here is derived from an EMBL/GenBank/DDBJ whole genome shotgun (WGS) entry which is preliminary data.</text>
</comment>
<organism evidence="1 2">
    <name type="scientific">Microbacterium plantarum</name>
    <dbReference type="NCBI Taxonomy" id="1816425"/>
    <lineage>
        <taxon>Bacteria</taxon>
        <taxon>Bacillati</taxon>
        <taxon>Actinomycetota</taxon>
        <taxon>Actinomycetes</taxon>
        <taxon>Micrococcales</taxon>
        <taxon>Microbacteriaceae</taxon>
        <taxon>Microbacterium</taxon>
    </lineage>
</organism>
<dbReference type="RefSeq" id="WP_378717275.1">
    <property type="nucleotide sequence ID" value="NZ_JBHLHV010000001.1"/>
</dbReference>
<evidence type="ECO:0000313" key="2">
    <source>
        <dbReference type="Proteomes" id="UP001589643"/>
    </source>
</evidence>
<sequence length="570" mass="60818">MTRDTDAFPADTFLSDVVAAADAAAAALMDTPVDVAEAPLGPHRESMRRAKLLVAVYLSPSSAFAADAAAVALAERYASVLAELQSPTGLFLGGDNVESPPDSGFTINDVGDILELIRRSGDDRLSALGTTLGAIADRAAPAMLVGGVHTPNHRWELTAALARLHRHRPDERLVERARRWLAEGIDIAPDGQYSERSANYAVHVSNPSLLAVADILGLPELRAVVERNLASTLGLIQPDGSVETVHSRRQDQRETRFPLAPFATLYRRLAIETGRADLAWAARVAASEPVIDPQTALADVLLHPAIAGPLPDAAVPAARMRSTWPSSGLVIDRTPERTITVFGGSDYAAARRIRSGLATNPTFLRLFAGTAVLESARLSRHFFGLGPFRADSLTVSDDEFVLEERLSPAYFGPLDADLHRAGGDYRLVDEGRFSAAMSFDVRPRDEVALHTRIAVRPSETGADLVIDTEGPLCTWSLELAFRPGGAFEGLDLAPDGTGVLGAGTARYRVGDEAIEFGIAADVDRGVPGAAGYLPGEDYTYLGGTDALGGPRVYLTGTTPGRAEVRLRRIR</sequence>
<protein>
    <submittedName>
        <fullName evidence="1">Uncharacterized protein</fullName>
    </submittedName>
</protein>
<reference evidence="1 2" key="1">
    <citation type="submission" date="2024-08" db="EMBL/GenBank/DDBJ databases">
        <title>Heavy metals resistant antinobacteria isolated from wastewater.</title>
        <authorList>
            <person name="Roman Ponce B."/>
            <person name="Blanco Mercado M.A."/>
            <person name="Avila Aldana I.N."/>
            <person name="Morales Arrieta S."/>
        </authorList>
    </citation>
    <scope>NUCLEOTIDE SEQUENCE [LARGE SCALE GENOMIC DNA]</scope>
    <source>
        <strain evidence="2">sma-1</strain>
    </source>
</reference>
<dbReference type="EMBL" id="JBHLHV010000001">
    <property type="protein sequence ID" value="MFB8892157.1"/>
    <property type="molecule type" value="Genomic_DNA"/>
</dbReference>
<name>A0ABV5EQC3_9MICO</name>
<dbReference type="Proteomes" id="UP001589643">
    <property type="component" value="Unassembled WGS sequence"/>
</dbReference>
<accession>A0ABV5EQC3</accession>